<gene>
    <name evidence="5" type="ORF">G5B40_15080</name>
</gene>
<evidence type="ECO:0000313" key="6">
    <source>
        <dbReference type="Proteomes" id="UP000503336"/>
    </source>
</evidence>
<feature type="domain" description="HTH gntR-type" evidence="4">
    <location>
        <begin position="23"/>
        <end position="91"/>
    </location>
</feature>
<protein>
    <submittedName>
        <fullName evidence="5">GntR family transcriptional regulator</fullName>
    </submittedName>
</protein>
<dbReference type="AlphaFoldDB" id="A0A7L5C3Z4"/>
<keyword evidence="3" id="KW-0804">Transcription</keyword>
<dbReference type="GO" id="GO:0003677">
    <property type="term" value="F:DNA binding"/>
    <property type="evidence" value="ECO:0007669"/>
    <property type="project" value="UniProtKB-KW"/>
</dbReference>
<evidence type="ECO:0000256" key="2">
    <source>
        <dbReference type="ARBA" id="ARBA00023125"/>
    </source>
</evidence>
<name>A0A7L5C3Z4_9RHOB</name>
<dbReference type="EMBL" id="CP049056">
    <property type="protein sequence ID" value="QIE56639.1"/>
    <property type="molecule type" value="Genomic_DNA"/>
</dbReference>
<accession>A0A7L5C3Z4</accession>
<dbReference type="PANTHER" id="PTHR44846">
    <property type="entry name" value="MANNOSYL-D-GLYCERATE TRANSPORT/METABOLISM SYSTEM REPRESSOR MNGR-RELATED"/>
    <property type="match status" value="1"/>
</dbReference>
<dbReference type="InterPro" id="IPR000524">
    <property type="entry name" value="Tscrpt_reg_HTH_GntR"/>
</dbReference>
<dbReference type="Pfam" id="PF07702">
    <property type="entry name" value="UTRA"/>
    <property type="match status" value="1"/>
</dbReference>
<dbReference type="SUPFAM" id="SSF64288">
    <property type="entry name" value="Chorismate lyase-like"/>
    <property type="match status" value="1"/>
</dbReference>
<dbReference type="GO" id="GO:0003700">
    <property type="term" value="F:DNA-binding transcription factor activity"/>
    <property type="evidence" value="ECO:0007669"/>
    <property type="project" value="InterPro"/>
</dbReference>
<dbReference type="SUPFAM" id="SSF46785">
    <property type="entry name" value="Winged helix' DNA-binding domain"/>
    <property type="match status" value="1"/>
</dbReference>
<dbReference type="KEGG" id="hdh:G5B40_15080"/>
<dbReference type="InterPro" id="IPR050679">
    <property type="entry name" value="Bact_HTH_transcr_reg"/>
</dbReference>
<dbReference type="Gene3D" id="1.10.10.10">
    <property type="entry name" value="Winged helix-like DNA-binding domain superfamily/Winged helix DNA-binding domain"/>
    <property type="match status" value="1"/>
</dbReference>
<dbReference type="Proteomes" id="UP000503336">
    <property type="component" value="Chromosome"/>
</dbReference>
<dbReference type="InterPro" id="IPR011663">
    <property type="entry name" value="UTRA"/>
</dbReference>
<dbReference type="RefSeq" id="WP_165100156.1">
    <property type="nucleotide sequence ID" value="NZ_CP049056.1"/>
</dbReference>
<keyword evidence="6" id="KW-1185">Reference proteome</keyword>
<reference evidence="5 6" key="1">
    <citation type="submission" date="2020-02" db="EMBL/GenBank/DDBJ databases">
        <title>complete genome sequence of Rhodobacteraceae bacterium.</title>
        <authorList>
            <person name="Park J."/>
            <person name="Kim Y.-S."/>
            <person name="Kim K.-H."/>
        </authorList>
    </citation>
    <scope>NUCLEOTIDE SEQUENCE [LARGE SCALE GENOMIC DNA]</scope>
    <source>
        <strain evidence="5 6">RR4-56</strain>
    </source>
</reference>
<sequence length="257" mass="28865">MSVKSLDEISHSLAMANGVRGAGPKYRLLYDQILQLIELGRWKAGDRLPPEAEFAQRMPVSLGTVQKALRLLAEDGLLVRRHGDGTYVAAPAVNAAEIRYFRFVDDTGRQLPVYPKVLSVERCGEAGPWCDFFRDEKDFVRITRLVSVNREFSAFGEFYLPASRFAMFLDYTPQALDGVAFTHLLATRFNAPALRISQRIDFAAIPARVCALIGVEPGAAGLLWSNRAHSFRDVPLYFQRFHLPPNGRSLELWDHVA</sequence>
<dbReference type="GO" id="GO:0045892">
    <property type="term" value="P:negative regulation of DNA-templated transcription"/>
    <property type="evidence" value="ECO:0007669"/>
    <property type="project" value="TreeGrafter"/>
</dbReference>
<evidence type="ECO:0000256" key="3">
    <source>
        <dbReference type="ARBA" id="ARBA00023163"/>
    </source>
</evidence>
<proteinExistence type="predicted"/>
<dbReference type="CDD" id="cd07377">
    <property type="entry name" value="WHTH_GntR"/>
    <property type="match status" value="1"/>
</dbReference>
<dbReference type="PANTHER" id="PTHR44846:SF1">
    <property type="entry name" value="MANNOSYL-D-GLYCERATE TRANSPORT_METABOLISM SYSTEM REPRESSOR MNGR-RELATED"/>
    <property type="match status" value="1"/>
</dbReference>
<dbReference type="Pfam" id="PF00392">
    <property type="entry name" value="GntR"/>
    <property type="match status" value="1"/>
</dbReference>
<dbReference type="SMART" id="SM00345">
    <property type="entry name" value="HTH_GNTR"/>
    <property type="match status" value="1"/>
</dbReference>
<dbReference type="InterPro" id="IPR036388">
    <property type="entry name" value="WH-like_DNA-bd_sf"/>
</dbReference>
<evidence type="ECO:0000256" key="1">
    <source>
        <dbReference type="ARBA" id="ARBA00023015"/>
    </source>
</evidence>
<dbReference type="InterPro" id="IPR028978">
    <property type="entry name" value="Chorismate_lyase_/UTRA_dom_sf"/>
</dbReference>
<keyword evidence="2" id="KW-0238">DNA-binding</keyword>
<evidence type="ECO:0000313" key="5">
    <source>
        <dbReference type="EMBL" id="QIE56639.1"/>
    </source>
</evidence>
<evidence type="ECO:0000259" key="4">
    <source>
        <dbReference type="PROSITE" id="PS50949"/>
    </source>
</evidence>
<dbReference type="PROSITE" id="PS50949">
    <property type="entry name" value="HTH_GNTR"/>
    <property type="match status" value="1"/>
</dbReference>
<dbReference type="SMART" id="SM00866">
    <property type="entry name" value="UTRA"/>
    <property type="match status" value="1"/>
</dbReference>
<keyword evidence="1" id="KW-0805">Transcription regulation</keyword>
<dbReference type="InterPro" id="IPR036390">
    <property type="entry name" value="WH_DNA-bd_sf"/>
</dbReference>
<dbReference type="Gene3D" id="3.40.1410.10">
    <property type="entry name" value="Chorismate lyase-like"/>
    <property type="match status" value="1"/>
</dbReference>
<organism evidence="5 6">
    <name type="scientific">Pikeienuella piscinae</name>
    <dbReference type="NCBI Taxonomy" id="2748098"/>
    <lineage>
        <taxon>Bacteria</taxon>
        <taxon>Pseudomonadati</taxon>
        <taxon>Pseudomonadota</taxon>
        <taxon>Alphaproteobacteria</taxon>
        <taxon>Rhodobacterales</taxon>
        <taxon>Paracoccaceae</taxon>
        <taxon>Pikeienuella</taxon>
    </lineage>
</organism>